<dbReference type="SUPFAM" id="SSF52540">
    <property type="entry name" value="P-loop containing nucleoside triphosphate hydrolases"/>
    <property type="match status" value="1"/>
</dbReference>
<feature type="domain" description="Helicase C-terminal" evidence="5">
    <location>
        <begin position="9"/>
        <end position="51"/>
    </location>
</feature>
<evidence type="ECO:0000313" key="7">
    <source>
        <dbReference type="Proteomes" id="UP000585474"/>
    </source>
</evidence>
<dbReference type="Gene3D" id="3.40.50.300">
    <property type="entry name" value="P-loop containing nucleotide triphosphate hydrolases"/>
    <property type="match status" value="1"/>
</dbReference>
<keyword evidence="7" id="KW-1185">Reference proteome</keyword>
<dbReference type="PANTHER" id="PTHR45766">
    <property type="entry name" value="DNA ANNEALING HELICASE AND ENDONUCLEASE ZRANB3 FAMILY MEMBER"/>
    <property type="match status" value="1"/>
</dbReference>
<dbReference type="CDD" id="cd18793">
    <property type="entry name" value="SF2_C_SNF"/>
    <property type="match status" value="1"/>
</dbReference>
<dbReference type="GO" id="GO:0005524">
    <property type="term" value="F:ATP binding"/>
    <property type="evidence" value="ECO:0007669"/>
    <property type="project" value="UniProtKB-KW"/>
</dbReference>
<dbReference type="GO" id="GO:0006281">
    <property type="term" value="P:DNA repair"/>
    <property type="evidence" value="ECO:0007669"/>
    <property type="project" value="TreeGrafter"/>
</dbReference>
<dbReference type="GO" id="GO:0031297">
    <property type="term" value="P:replication fork processing"/>
    <property type="evidence" value="ECO:0007669"/>
    <property type="project" value="TreeGrafter"/>
</dbReference>
<evidence type="ECO:0000313" key="6">
    <source>
        <dbReference type="EMBL" id="GFZ13819.1"/>
    </source>
</evidence>
<dbReference type="OrthoDB" id="1647270at2759"/>
<organism evidence="6 7">
    <name type="scientific">Actinidia rufa</name>
    <dbReference type="NCBI Taxonomy" id="165716"/>
    <lineage>
        <taxon>Eukaryota</taxon>
        <taxon>Viridiplantae</taxon>
        <taxon>Streptophyta</taxon>
        <taxon>Embryophyta</taxon>
        <taxon>Tracheophyta</taxon>
        <taxon>Spermatophyta</taxon>
        <taxon>Magnoliopsida</taxon>
        <taxon>eudicotyledons</taxon>
        <taxon>Gunneridae</taxon>
        <taxon>Pentapetalae</taxon>
        <taxon>asterids</taxon>
        <taxon>Ericales</taxon>
        <taxon>Actinidiaceae</taxon>
        <taxon>Actinidia</taxon>
    </lineage>
</organism>
<evidence type="ECO:0000259" key="5">
    <source>
        <dbReference type="Pfam" id="PF00271"/>
    </source>
</evidence>
<protein>
    <submittedName>
        <fullName evidence="6">Chromatin remodeling factor18</fullName>
    </submittedName>
</protein>
<keyword evidence="2" id="KW-0378">Hydrolase</keyword>
<dbReference type="GO" id="GO:0004520">
    <property type="term" value="F:DNA endonuclease activity"/>
    <property type="evidence" value="ECO:0007669"/>
    <property type="project" value="TreeGrafter"/>
</dbReference>
<dbReference type="GO" id="GO:0043596">
    <property type="term" value="C:nuclear replication fork"/>
    <property type="evidence" value="ECO:0007669"/>
    <property type="project" value="TreeGrafter"/>
</dbReference>
<keyword evidence="4" id="KW-0067">ATP-binding</keyword>
<reference evidence="6 7" key="1">
    <citation type="submission" date="2019-07" db="EMBL/GenBank/DDBJ databases">
        <title>De Novo Assembly of kiwifruit Actinidia rufa.</title>
        <authorList>
            <person name="Sugita-Konishi S."/>
            <person name="Sato K."/>
            <person name="Mori E."/>
            <person name="Abe Y."/>
            <person name="Kisaki G."/>
            <person name="Hamano K."/>
            <person name="Suezawa K."/>
            <person name="Otani M."/>
            <person name="Fukuda T."/>
            <person name="Manabe T."/>
            <person name="Gomi K."/>
            <person name="Tabuchi M."/>
            <person name="Akimitsu K."/>
            <person name="Kataoka I."/>
        </authorList>
    </citation>
    <scope>NUCLEOTIDE SEQUENCE [LARGE SCALE GENOMIC DNA]</scope>
    <source>
        <strain evidence="7">cv. Fuchu</strain>
    </source>
</reference>
<dbReference type="EMBL" id="BJWL01000024">
    <property type="protein sequence ID" value="GFZ13819.1"/>
    <property type="molecule type" value="Genomic_DNA"/>
</dbReference>
<dbReference type="GO" id="GO:0004386">
    <property type="term" value="F:helicase activity"/>
    <property type="evidence" value="ECO:0007669"/>
    <property type="project" value="UniProtKB-KW"/>
</dbReference>
<dbReference type="Pfam" id="PF00271">
    <property type="entry name" value="Helicase_C"/>
    <property type="match status" value="1"/>
</dbReference>
<dbReference type="InterPro" id="IPR049730">
    <property type="entry name" value="SNF2/RAD54-like_C"/>
</dbReference>
<comment type="caution">
    <text evidence="6">The sequence shown here is derived from an EMBL/GenBank/DDBJ whole genome shotgun (WGS) entry which is preliminary data.</text>
</comment>
<dbReference type="AlphaFoldDB" id="A0A7J0GSL7"/>
<evidence type="ECO:0000256" key="2">
    <source>
        <dbReference type="ARBA" id="ARBA00022801"/>
    </source>
</evidence>
<dbReference type="PANTHER" id="PTHR45766:SF3">
    <property type="entry name" value="DNA ANNEALING HELICASE AND ENDONUCLEASE ZRANB3"/>
    <property type="match status" value="1"/>
</dbReference>
<evidence type="ECO:0000256" key="1">
    <source>
        <dbReference type="ARBA" id="ARBA00022741"/>
    </source>
</evidence>
<keyword evidence="3" id="KW-0347">Helicase</keyword>
<keyword evidence="1" id="KW-0547">Nucleotide-binding</keyword>
<dbReference type="InterPro" id="IPR001650">
    <property type="entry name" value="Helicase_C-like"/>
</dbReference>
<gene>
    <name evidence="6" type="ORF">Acr_24g0000090</name>
</gene>
<name>A0A7J0GSL7_9ERIC</name>
<evidence type="ECO:0000256" key="3">
    <source>
        <dbReference type="ARBA" id="ARBA00022806"/>
    </source>
</evidence>
<accession>A0A7J0GSL7</accession>
<dbReference type="GO" id="GO:0016787">
    <property type="term" value="F:hydrolase activity"/>
    <property type="evidence" value="ECO:0007669"/>
    <property type="project" value="UniProtKB-KW"/>
</dbReference>
<evidence type="ECO:0000256" key="4">
    <source>
        <dbReference type="ARBA" id="ARBA00022840"/>
    </source>
</evidence>
<sequence>MVDAIYQFLQLSIKAGGVGLTLTAASTVIFAELSWTPGDMIQAEDRAHRIGQVS</sequence>
<dbReference type="InterPro" id="IPR027417">
    <property type="entry name" value="P-loop_NTPase"/>
</dbReference>
<dbReference type="Proteomes" id="UP000585474">
    <property type="component" value="Unassembled WGS sequence"/>
</dbReference>
<proteinExistence type="predicted"/>